<feature type="compositionally biased region" description="Polar residues" evidence="1">
    <location>
        <begin position="1"/>
        <end position="18"/>
    </location>
</feature>
<evidence type="ECO:0000256" key="1">
    <source>
        <dbReference type="SAM" id="MobiDB-lite"/>
    </source>
</evidence>
<proteinExistence type="predicted"/>
<evidence type="ECO:0000313" key="3">
    <source>
        <dbReference type="Proteomes" id="UP001431902"/>
    </source>
</evidence>
<sequence length="61" mass="6477">MPNTPASQGRATLPQSLNPWHVAPARAQRNAPAADVTLPADLPPRTESDNDTTPSSSYLKP</sequence>
<accession>A0ABT6X6P9</accession>
<dbReference type="RefSeq" id="WP_283224352.1">
    <property type="nucleotide sequence ID" value="NZ_JASGBH010000005.1"/>
</dbReference>
<organism evidence="2 3">
    <name type="scientific">Limnohabitans lacus</name>
    <dbReference type="NCBI Taxonomy" id="3045173"/>
    <lineage>
        <taxon>Bacteria</taxon>
        <taxon>Pseudomonadati</taxon>
        <taxon>Pseudomonadota</taxon>
        <taxon>Betaproteobacteria</taxon>
        <taxon>Burkholderiales</taxon>
        <taxon>Comamonadaceae</taxon>
        <taxon>Limnohabitans</taxon>
    </lineage>
</organism>
<feature type="compositionally biased region" description="Low complexity" evidence="1">
    <location>
        <begin position="23"/>
        <end position="34"/>
    </location>
</feature>
<reference evidence="2" key="1">
    <citation type="submission" date="2023-05" db="EMBL/GenBank/DDBJ databases">
        <title>Limnohabitans sp. strain HM2-2 Genome sequencing and assembly.</title>
        <authorList>
            <person name="Jung Y."/>
        </authorList>
    </citation>
    <scope>NUCLEOTIDE SEQUENCE</scope>
    <source>
        <strain evidence="2">HM2-2</strain>
    </source>
</reference>
<dbReference type="Proteomes" id="UP001431902">
    <property type="component" value="Unassembled WGS sequence"/>
</dbReference>
<dbReference type="EMBL" id="JASGBH010000005">
    <property type="protein sequence ID" value="MDI9233795.1"/>
    <property type="molecule type" value="Genomic_DNA"/>
</dbReference>
<keyword evidence="3" id="KW-1185">Reference proteome</keyword>
<feature type="compositionally biased region" description="Polar residues" evidence="1">
    <location>
        <begin position="51"/>
        <end position="61"/>
    </location>
</feature>
<gene>
    <name evidence="2" type="ORF">QLQ16_08100</name>
</gene>
<evidence type="ECO:0000313" key="2">
    <source>
        <dbReference type="EMBL" id="MDI9233795.1"/>
    </source>
</evidence>
<name>A0ABT6X6P9_9BURK</name>
<protein>
    <submittedName>
        <fullName evidence="2">Uncharacterized protein</fullName>
    </submittedName>
</protein>
<comment type="caution">
    <text evidence="2">The sequence shown here is derived from an EMBL/GenBank/DDBJ whole genome shotgun (WGS) entry which is preliminary data.</text>
</comment>
<feature type="region of interest" description="Disordered" evidence="1">
    <location>
        <begin position="1"/>
        <end position="61"/>
    </location>
</feature>